<comment type="caution">
    <text evidence="6">The sequence shown here is derived from an EMBL/GenBank/DDBJ whole genome shotgun (WGS) entry which is preliminary data.</text>
</comment>
<evidence type="ECO:0000259" key="5">
    <source>
        <dbReference type="PROSITE" id="PS50931"/>
    </source>
</evidence>
<dbReference type="Pfam" id="PF00126">
    <property type="entry name" value="HTH_1"/>
    <property type="match status" value="1"/>
</dbReference>
<feature type="domain" description="HTH lysR-type" evidence="5">
    <location>
        <begin position="2"/>
        <end position="59"/>
    </location>
</feature>
<evidence type="ECO:0000256" key="3">
    <source>
        <dbReference type="ARBA" id="ARBA00023125"/>
    </source>
</evidence>
<evidence type="ECO:0000313" key="6">
    <source>
        <dbReference type="EMBL" id="GAA1523513.1"/>
    </source>
</evidence>
<dbReference type="InterPro" id="IPR036388">
    <property type="entry name" value="WH-like_DNA-bd_sf"/>
</dbReference>
<keyword evidence="2" id="KW-0805">Transcription regulation</keyword>
<dbReference type="Gene3D" id="3.40.190.10">
    <property type="entry name" value="Periplasmic binding protein-like II"/>
    <property type="match status" value="2"/>
</dbReference>
<dbReference type="CDD" id="cd08423">
    <property type="entry name" value="PBP2_LTTR_like_6"/>
    <property type="match status" value="1"/>
</dbReference>
<comment type="similarity">
    <text evidence="1">Belongs to the LysR transcriptional regulatory family.</text>
</comment>
<evidence type="ECO:0000256" key="1">
    <source>
        <dbReference type="ARBA" id="ARBA00009437"/>
    </source>
</evidence>
<dbReference type="Gene3D" id="1.10.10.10">
    <property type="entry name" value="Winged helix-like DNA-binding domain superfamily/Winged helix DNA-binding domain"/>
    <property type="match status" value="1"/>
</dbReference>
<organism evidence="6 7">
    <name type="scientific">Dactylosporangium maewongense</name>
    <dbReference type="NCBI Taxonomy" id="634393"/>
    <lineage>
        <taxon>Bacteria</taxon>
        <taxon>Bacillati</taxon>
        <taxon>Actinomycetota</taxon>
        <taxon>Actinomycetes</taxon>
        <taxon>Micromonosporales</taxon>
        <taxon>Micromonosporaceae</taxon>
        <taxon>Dactylosporangium</taxon>
    </lineage>
</organism>
<gene>
    <name evidence="6" type="ORF">GCM10009827_044880</name>
</gene>
<dbReference type="SUPFAM" id="SSF53850">
    <property type="entry name" value="Periplasmic binding protein-like II"/>
    <property type="match status" value="1"/>
</dbReference>
<protein>
    <submittedName>
        <fullName evidence="6">LysR family transcriptional regulator</fullName>
    </submittedName>
</protein>
<dbReference type="Pfam" id="PF03466">
    <property type="entry name" value="LysR_substrate"/>
    <property type="match status" value="1"/>
</dbReference>
<dbReference type="EMBL" id="BAAAQD010000008">
    <property type="protein sequence ID" value="GAA1523513.1"/>
    <property type="molecule type" value="Genomic_DNA"/>
</dbReference>
<dbReference type="InterPro" id="IPR000847">
    <property type="entry name" value="LysR_HTH_N"/>
</dbReference>
<accession>A0ABN2AQJ3</accession>
<dbReference type="RefSeq" id="WP_344503951.1">
    <property type="nucleotide sequence ID" value="NZ_BAAAQD010000008.1"/>
</dbReference>
<evidence type="ECO:0000256" key="4">
    <source>
        <dbReference type="ARBA" id="ARBA00023163"/>
    </source>
</evidence>
<keyword evidence="7" id="KW-1185">Reference proteome</keyword>
<dbReference type="Proteomes" id="UP001501470">
    <property type="component" value="Unassembled WGS sequence"/>
</dbReference>
<proteinExistence type="inferred from homology"/>
<keyword evidence="3" id="KW-0238">DNA-binding</keyword>
<dbReference type="InterPro" id="IPR005119">
    <property type="entry name" value="LysR_subst-bd"/>
</dbReference>
<dbReference type="SUPFAM" id="SSF46785">
    <property type="entry name" value="Winged helix' DNA-binding domain"/>
    <property type="match status" value="1"/>
</dbReference>
<reference evidence="6 7" key="1">
    <citation type="journal article" date="2019" name="Int. J. Syst. Evol. Microbiol.">
        <title>The Global Catalogue of Microorganisms (GCM) 10K type strain sequencing project: providing services to taxonomists for standard genome sequencing and annotation.</title>
        <authorList>
            <consortium name="The Broad Institute Genomics Platform"/>
            <consortium name="The Broad Institute Genome Sequencing Center for Infectious Disease"/>
            <person name="Wu L."/>
            <person name="Ma J."/>
        </authorList>
    </citation>
    <scope>NUCLEOTIDE SEQUENCE [LARGE SCALE GENOMIC DNA]</scope>
    <source>
        <strain evidence="6 7">JCM 15933</strain>
    </source>
</reference>
<evidence type="ECO:0000313" key="7">
    <source>
        <dbReference type="Proteomes" id="UP001501470"/>
    </source>
</evidence>
<name>A0ABN2AQJ3_9ACTN</name>
<evidence type="ECO:0000256" key="2">
    <source>
        <dbReference type="ARBA" id="ARBA00023015"/>
    </source>
</evidence>
<dbReference type="PROSITE" id="PS50931">
    <property type="entry name" value="HTH_LYSR"/>
    <property type="match status" value="1"/>
</dbReference>
<sequence length="308" mass="32948">MLDLPRLQALRAVAVFGTVTAAAGALHCTPSAISQHLAKLERETGSTLVEKDGRRLRLTEAGRVLVEHAGRILAVVEEAEAALAAHRETVSGHLSIASFPTACRGLLPHALRSLAVDHPLLEPTLQEGDRESSFDGILRGTVDVALIDEWLDMPATYPTGVASVELGLDVGDLILPVDHPLAGSSGPVCLDALRGERWIASKPGTVCHEWLQRMLPGARPTILVNEFETQLTFVAERLGVAFIPRLARSTLPPGVVARPITPEAARRVSVAWRVAAGGRPAISATVAALRDAWSHRDHWPADHGIHVV</sequence>
<dbReference type="PANTHER" id="PTHR30346:SF29">
    <property type="entry name" value="LYSR SUBSTRATE-BINDING"/>
    <property type="match status" value="1"/>
</dbReference>
<dbReference type="InterPro" id="IPR036390">
    <property type="entry name" value="WH_DNA-bd_sf"/>
</dbReference>
<dbReference type="PANTHER" id="PTHR30346">
    <property type="entry name" value="TRANSCRIPTIONAL DUAL REGULATOR HCAR-RELATED"/>
    <property type="match status" value="1"/>
</dbReference>
<keyword evidence="4" id="KW-0804">Transcription</keyword>